<evidence type="ECO:0000313" key="2">
    <source>
        <dbReference type="Proteomes" id="UP001060085"/>
    </source>
</evidence>
<reference evidence="2" key="1">
    <citation type="journal article" date="2023" name="Nat. Plants">
        <title>Single-cell RNA sequencing provides a high-resolution roadmap for understanding the multicellular compartmentation of specialized metabolism.</title>
        <authorList>
            <person name="Sun S."/>
            <person name="Shen X."/>
            <person name="Li Y."/>
            <person name="Li Y."/>
            <person name="Wang S."/>
            <person name="Li R."/>
            <person name="Zhang H."/>
            <person name="Shen G."/>
            <person name="Guo B."/>
            <person name="Wei J."/>
            <person name="Xu J."/>
            <person name="St-Pierre B."/>
            <person name="Chen S."/>
            <person name="Sun C."/>
        </authorList>
    </citation>
    <scope>NUCLEOTIDE SEQUENCE [LARGE SCALE GENOMIC DNA]</scope>
</reference>
<name>A0ACC0AHK9_CATRO</name>
<gene>
    <name evidence="1" type="ORF">M9H77_27706</name>
</gene>
<keyword evidence="2" id="KW-1185">Reference proteome</keyword>
<dbReference type="Proteomes" id="UP001060085">
    <property type="component" value="Linkage Group LG06"/>
</dbReference>
<sequence>MEISHLPMMNAENSSLISSPCSLFSVNQSRLVSLSHCRYHLFIRNSQIQKAITCARNKRRRYGSARSTKLMLESAYYIASKLKILPEPLDSLIKEFSFVGGGNGGGGFGFWKGSGWGGSDGWGRRRRKRKIELLGIFVTLGIGMWLILGKELKTDVFLLGILGLFLLVYGWRKTVLKDWIMGFSSCAVLVGLGLKQEDFQRWMKNFEALKVSFRRRKKTSF</sequence>
<comment type="caution">
    <text evidence="1">The sequence shown here is derived from an EMBL/GenBank/DDBJ whole genome shotgun (WGS) entry which is preliminary data.</text>
</comment>
<proteinExistence type="predicted"/>
<organism evidence="1 2">
    <name type="scientific">Catharanthus roseus</name>
    <name type="common">Madagascar periwinkle</name>
    <name type="synonym">Vinca rosea</name>
    <dbReference type="NCBI Taxonomy" id="4058"/>
    <lineage>
        <taxon>Eukaryota</taxon>
        <taxon>Viridiplantae</taxon>
        <taxon>Streptophyta</taxon>
        <taxon>Embryophyta</taxon>
        <taxon>Tracheophyta</taxon>
        <taxon>Spermatophyta</taxon>
        <taxon>Magnoliopsida</taxon>
        <taxon>eudicotyledons</taxon>
        <taxon>Gunneridae</taxon>
        <taxon>Pentapetalae</taxon>
        <taxon>asterids</taxon>
        <taxon>lamiids</taxon>
        <taxon>Gentianales</taxon>
        <taxon>Apocynaceae</taxon>
        <taxon>Rauvolfioideae</taxon>
        <taxon>Vinceae</taxon>
        <taxon>Catharanthinae</taxon>
        <taxon>Catharanthus</taxon>
    </lineage>
</organism>
<dbReference type="EMBL" id="CM044706">
    <property type="protein sequence ID" value="KAI5658913.1"/>
    <property type="molecule type" value="Genomic_DNA"/>
</dbReference>
<accession>A0ACC0AHK9</accession>
<protein>
    <submittedName>
        <fullName evidence="1">Uncharacterized protein</fullName>
    </submittedName>
</protein>
<evidence type="ECO:0000313" key="1">
    <source>
        <dbReference type="EMBL" id="KAI5658913.1"/>
    </source>
</evidence>